<dbReference type="InterPro" id="IPR001216">
    <property type="entry name" value="P-phosphate_BS"/>
</dbReference>
<evidence type="ECO:0000313" key="5">
    <source>
        <dbReference type="EMBL" id="ACO65694.1"/>
    </source>
</evidence>
<evidence type="ECO:0000256" key="2">
    <source>
        <dbReference type="ARBA" id="ARBA00007103"/>
    </source>
</evidence>
<dbReference type="SUPFAM" id="SSF53686">
    <property type="entry name" value="Tryptophan synthase beta subunit-like PLP-dependent enzymes"/>
    <property type="match status" value="1"/>
</dbReference>
<evidence type="ECO:0000259" key="4">
    <source>
        <dbReference type="Pfam" id="PF00291"/>
    </source>
</evidence>
<dbReference type="Proteomes" id="UP000002009">
    <property type="component" value="Chromosome 9"/>
</dbReference>
<dbReference type="AlphaFoldDB" id="C1ED55"/>
<evidence type="ECO:0000256" key="1">
    <source>
        <dbReference type="ARBA" id="ARBA00001933"/>
    </source>
</evidence>
<dbReference type="InterPro" id="IPR005859">
    <property type="entry name" value="CysK"/>
</dbReference>
<comment type="cofactor">
    <cofactor evidence="1">
        <name>pyridoxal 5'-phosphate</name>
        <dbReference type="ChEBI" id="CHEBI:597326"/>
    </cofactor>
</comment>
<dbReference type="Gene3D" id="3.40.50.1100">
    <property type="match status" value="2"/>
</dbReference>
<sequence length="375" mass="39963">MNRQRTVARRSAVAAPVRAKLYDNILETIGNTPIVKISDRLAPKGVEVYAKAEFFNPCSSVKDRLALAVITDAEQKGLLKPGDTVVEATSGNTGIAVAMVCAQRGYNCVICMAEPFSVERRKIMRMLGAKVIVTPKAGKGTGMVAKAEELCEKHGWFLCRQFENDANPAFHASTTGPEILTDFAGKRLDYFVTGYGTGGTFQGVGRVVKAARPDTKIVLLEPEAASLIASGTKTERKSTGAPKGSHPAFAAHPIQGWTPDFIPKVLEDAQAMDLYDELVPISGPEAIETAQKLASTQGIFTGISGGASMAGALKVAAKAPKGSVILTMLPDTSERYMSTPLYESIAADMNEEELEIAKSTPSFQLLPGEEPVLQA</sequence>
<dbReference type="GO" id="GO:0004124">
    <property type="term" value="F:cysteine synthase activity"/>
    <property type="evidence" value="ECO:0007669"/>
    <property type="project" value="InterPro"/>
</dbReference>
<gene>
    <name evidence="5" type="ORF">MICPUN_102509</name>
</gene>
<evidence type="ECO:0000313" key="6">
    <source>
        <dbReference type="Proteomes" id="UP000002009"/>
    </source>
</evidence>
<dbReference type="CDD" id="cd01561">
    <property type="entry name" value="CBS_like"/>
    <property type="match status" value="1"/>
</dbReference>
<dbReference type="EMBL" id="CP001329">
    <property type="protein sequence ID" value="ACO65694.1"/>
    <property type="molecule type" value="Genomic_DNA"/>
</dbReference>
<dbReference type="GO" id="GO:0006535">
    <property type="term" value="P:cysteine biosynthetic process from serine"/>
    <property type="evidence" value="ECO:0007669"/>
    <property type="project" value="InterPro"/>
</dbReference>
<proteinExistence type="inferred from homology"/>
<dbReference type="PANTHER" id="PTHR10314">
    <property type="entry name" value="CYSTATHIONINE BETA-SYNTHASE"/>
    <property type="match status" value="1"/>
</dbReference>
<dbReference type="eggNOG" id="KOG1252">
    <property type="taxonomic scope" value="Eukaryota"/>
</dbReference>
<reference evidence="5 6" key="1">
    <citation type="journal article" date="2009" name="Science">
        <title>Green evolution and dynamic adaptations revealed by genomes of the marine picoeukaryotes Micromonas.</title>
        <authorList>
            <person name="Worden A.Z."/>
            <person name="Lee J.H."/>
            <person name="Mock T."/>
            <person name="Rouze P."/>
            <person name="Simmons M.P."/>
            <person name="Aerts A.L."/>
            <person name="Allen A.E."/>
            <person name="Cuvelier M.L."/>
            <person name="Derelle E."/>
            <person name="Everett M.V."/>
            <person name="Foulon E."/>
            <person name="Grimwood J."/>
            <person name="Gundlach H."/>
            <person name="Henrissat B."/>
            <person name="Napoli C."/>
            <person name="McDonald S.M."/>
            <person name="Parker M.S."/>
            <person name="Rombauts S."/>
            <person name="Salamov A."/>
            <person name="Von Dassow P."/>
            <person name="Badger J.H."/>
            <person name="Coutinho P.M."/>
            <person name="Demir E."/>
            <person name="Dubchak I."/>
            <person name="Gentemann C."/>
            <person name="Eikrem W."/>
            <person name="Gready J.E."/>
            <person name="John U."/>
            <person name="Lanier W."/>
            <person name="Lindquist E.A."/>
            <person name="Lucas S."/>
            <person name="Mayer K.F."/>
            <person name="Moreau H."/>
            <person name="Not F."/>
            <person name="Otillar R."/>
            <person name="Panaud O."/>
            <person name="Pangilinan J."/>
            <person name="Paulsen I."/>
            <person name="Piegu B."/>
            <person name="Poliakov A."/>
            <person name="Robbens S."/>
            <person name="Schmutz J."/>
            <person name="Toulza E."/>
            <person name="Wyss T."/>
            <person name="Zelensky A."/>
            <person name="Zhou K."/>
            <person name="Armbrust E.V."/>
            <person name="Bhattacharya D."/>
            <person name="Goodenough U.W."/>
            <person name="Van de Peer Y."/>
            <person name="Grigoriev I.V."/>
        </authorList>
    </citation>
    <scope>NUCLEOTIDE SEQUENCE [LARGE SCALE GENOMIC DNA]</scope>
    <source>
        <strain evidence="6">RCC299 / NOUM17</strain>
    </source>
</reference>
<dbReference type="InterPro" id="IPR050214">
    <property type="entry name" value="Cys_Synth/Cystath_Beta-Synth"/>
</dbReference>
<keyword evidence="3" id="KW-0663">Pyridoxal phosphate</keyword>
<accession>C1ED55</accession>
<dbReference type="RefSeq" id="XP_002504436.1">
    <property type="nucleotide sequence ID" value="XM_002504390.1"/>
</dbReference>
<keyword evidence="6" id="KW-1185">Reference proteome</keyword>
<dbReference type="OMA" id="DTSERYM"/>
<dbReference type="OrthoDB" id="10259545at2759"/>
<organism evidence="5 6">
    <name type="scientific">Micromonas commoda (strain RCC299 / NOUM17 / CCMP2709)</name>
    <name type="common">Picoplanktonic green alga</name>
    <dbReference type="NCBI Taxonomy" id="296587"/>
    <lineage>
        <taxon>Eukaryota</taxon>
        <taxon>Viridiplantae</taxon>
        <taxon>Chlorophyta</taxon>
        <taxon>Mamiellophyceae</taxon>
        <taxon>Mamiellales</taxon>
        <taxon>Mamiellaceae</taxon>
        <taxon>Micromonas</taxon>
    </lineage>
</organism>
<name>C1ED55_MICCC</name>
<dbReference type="PROSITE" id="PS00901">
    <property type="entry name" value="CYS_SYNTHASE"/>
    <property type="match status" value="1"/>
</dbReference>
<dbReference type="InterPro" id="IPR001926">
    <property type="entry name" value="TrpB-like_PALP"/>
</dbReference>
<dbReference type="GeneID" id="8246631"/>
<dbReference type="InParanoid" id="C1ED55"/>
<evidence type="ECO:0000256" key="3">
    <source>
        <dbReference type="ARBA" id="ARBA00022898"/>
    </source>
</evidence>
<dbReference type="KEGG" id="mis:MICPUN_102509"/>
<dbReference type="FunFam" id="3.40.50.1100:FF:000003">
    <property type="entry name" value="Cystathionine beta-synthase"/>
    <property type="match status" value="1"/>
</dbReference>
<protein>
    <recommendedName>
        <fullName evidence="4">Tryptophan synthase beta chain-like PALP domain-containing protein</fullName>
    </recommendedName>
</protein>
<comment type="similarity">
    <text evidence="2">Belongs to the cysteine synthase/cystathionine beta-synthase family.</text>
</comment>
<dbReference type="Pfam" id="PF00291">
    <property type="entry name" value="PALP"/>
    <property type="match status" value="1"/>
</dbReference>
<feature type="domain" description="Tryptophan synthase beta chain-like PALP" evidence="4">
    <location>
        <begin position="26"/>
        <end position="331"/>
    </location>
</feature>
<dbReference type="NCBIfam" id="TIGR01139">
    <property type="entry name" value="cysK"/>
    <property type="match status" value="1"/>
</dbReference>
<dbReference type="InterPro" id="IPR036052">
    <property type="entry name" value="TrpB-like_PALP_sf"/>
</dbReference>
<dbReference type="STRING" id="296587.C1ED55"/>